<evidence type="ECO:0000313" key="3">
    <source>
        <dbReference type="EMBL" id="PLW39252.1"/>
    </source>
</evidence>
<evidence type="ECO:0000313" key="4">
    <source>
        <dbReference type="Proteomes" id="UP000235388"/>
    </source>
</evidence>
<accession>A0A2N5SMQ8</accession>
<gene>
    <name evidence="2" type="ORF">PCANC_12978</name>
    <name evidence="3" type="ORF">PCASD_05347</name>
</gene>
<feature type="region of interest" description="Disordered" evidence="1">
    <location>
        <begin position="114"/>
        <end position="137"/>
    </location>
</feature>
<name>A0A2N5SMQ8_9BASI</name>
<dbReference type="AlphaFoldDB" id="A0A2N5SMQ8"/>
<protein>
    <submittedName>
        <fullName evidence="2">Uncharacterized protein</fullName>
    </submittedName>
</protein>
<keyword evidence="4" id="KW-1185">Reference proteome</keyword>
<sequence>MSPGLLVSTAQEQHDRQPWCSQDWFQHVDLLLGRHETRLRRLEGFAPWRSVKRSVRPWGTYNWVNPSGGIDSRPSTADNGFICSVRPCTNQWKIDQAVWTDNLNNPGIGSSTLGRGFQEWNRTPASDSDSQSEGLHN</sequence>
<feature type="compositionally biased region" description="Polar residues" evidence="1">
    <location>
        <begin position="120"/>
        <end position="137"/>
    </location>
</feature>
<comment type="caution">
    <text evidence="2">The sequence shown here is derived from an EMBL/GenBank/DDBJ whole genome shotgun (WGS) entry which is preliminary data.</text>
</comment>
<evidence type="ECO:0000313" key="2">
    <source>
        <dbReference type="EMBL" id="PLW14526.1"/>
    </source>
</evidence>
<evidence type="ECO:0000313" key="5">
    <source>
        <dbReference type="Proteomes" id="UP000235392"/>
    </source>
</evidence>
<dbReference type="EMBL" id="PGCJ01000919">
    <property type="protein sequence ID" value="PLW14526.1"/>
    <property type="molecule type" value="Genomic_DNA"/>
</dbReference>
<dbReference type="EMBL" id="PGCI01000117">
    <property type="protein sequence ID" value="PLW39252.1"/>
    <property type="molecule type" value="Genomic_DNA"/>
</dbReference>
<organism evidence="2 4">
    <name type="scientific">Puccinia coronata f. sp. avenae</name>
    <dbReference type="NCBI Taxonomy" id="200324"/>
    <lineage>
        <taxon>Eukaryota</taxon>
        <taxon>Fungi</taxon>
        <taxon>Dikarya</taxon>
        <taxon>Basidiomycota</taxon>
        <taxon>Pucciniomycotina</taxon>
        <taxon>Pucciniomycetes</taxon>
        <taxon>Pucciniales</taxon>
        <taxon>Pucciniaceae</taxon>
        <taxon>Puccinia</taxon>
    </lineage>
</organism>
<dbReference type="Proteomes" id="UP000235392">
    <property type="component" value="Unassembled WGS sequence"/>
</dbReference>
<reference evidence="4 5" key="1">
    <citation type="submission" date="2017-11" db="EMBL/GenBank/DDBJ databases">
        <title>De novo assembly and phasing of dikaryotic genomes from two isolates of Puccinia coronata f. sp. avenae, the causal agent of oat crown rust.</title>
        <authorList>
            <person name="Miller M.E."/>
            <person name="Zhang Y."/>
            <person name="Omidvar V."/>
            <person name="Sperschneider J."/>
            <person name="Schwessinger B."/>
            <person name="Raley C."/>
            <person name="Palmer J.M."/>
            <person name="Garnica D."/>
            <person name="Upadhyaya N."/>
            <person name="Rathjen J."/>
            <person name="Taylor J.M."/>
            <person name="Park R.F."/>
            <person name="Dodds P.N."/>
            <person name="Hirsch C.D."/>
            <person name="Kianian S.F."/>
            <person name="Figueroa M."/>
        </authorList>
    </citation>
    <scope>NUCLEOTIDE SEQUENCE [LARGE SCALE GENOMIC DNA]</scope>
    <source>
        <strain evidence="2">12NC29</strain>
        <strain evidence="3">12SD80</strain>
    </source>
</reference>
<evidence type="ECO:0000256" key="1">
    <source>
        <dbReference type="SAM" id="MobiDB-lite"/>
    </source>
</evidence>
<proteinExistence type="predicted"/>
<dbReference type="Proteomes" id="UP000235388">
    <property type="component" value="Unassembled WGS sequence"/>
</dbReference>